<dbReference type="SMART" id="SM00338">
    <property type="entry name" value="BRLZ"/>
    <property type="match status" value="1"/>
</dbReference>
<evidence type="ECO:0000313" key="10">
    <source>
        <dbReference type="Proteomes" id="UP001295423"/>
    </source>
</evidence>
<dbReference type="PROSITE" id="PS50217">
    <property type="entry name" value="BZIP"/>
    <property type="match status" value="1"/>
</dbReference>
<accession>A0AAD2FNJ6</accession>
<evidence type="ECO:0000256" key="6">
    <source>
        <dbReference type="ARBA" id="ARBA00023242"/>
    </source>
</evidence>
<feature type="compositionally biased region" description="Low complexity" evidence="7">
    <location>
        <begin position="179"/>
        <end position="192"/>
    </location>
</feature>
<name>A0AAD2FNJ6_9STRA</name>
<organism evidence="9 10">
    <name type="scientific">Cylindrotheca closterium</name>
    <dbReference type="NCBI Taxonomy" id="2856"/>
    <lineage>
        <taxon>Eukaryota</taxon>
        <taxon>Sar</taxon>
        <taxon>Stramenopiles</taxon>
        <taxon>Ochrophyta</taxon>
        <taxon>Bacillariophyta</taxon>
        <taxon>Bacillariophyceae</taxon>
        <taxon>Bacillariophycidae</taxon>
        <taxon>Bacillariales</taxon>
        <taxon>Bacillariaceae</taxon>
        <taxon>Cylindrotheca</taxon>
    </lineage>
</organism>
<keyword evidence="3" id="KW-0805">Transcription regulation</keyword>
<dbReference type="GO" id="GO:0005634">
    <property type="term" value="C:nucleus"/>
    <property type="evidence" value="ECO:0007669"/>
    <property type="project" value="UniProtKB-SubCell"/>
</dbReference>
<evidence type="ECO:0000256" key="2">
    <source>
        <dbReference type="ARBA" id="ARBA00007163"/>
    </source>
</evidence>
<proteinExistence type="inferred from homology"/>
<dbReference type="SUPFAM" id="SSF57959">
    <property type="entry name" value="Leucine zipper domain"/>
    <property type="match status" value="1"/>
</dbReference>
<dbReference type="EMBL" id="CAKOGP040001725">
    <property type="protein sequence ID" value="CAJ1947375.1"/>
    <property type="molecule type" value="Genomic_DNA"/>
</dbReference>
<feature type="domain" description="BZIP" evidence="8">
    <location>
        <begin position="65"/>
        <end position="128"/>
    </location>
</feature>
<dbReference type="InterPro" id="IPR004827">
    <property type="entry name" value="bZIP"/>
</dbReference>
<evidence type="ECO:0000259" key="8">
    <source>
        <dbReference type="PROSITE" id="PS50217"/>
    </source>
</evidence>
<dbReference type="Proteomes" id="UP001295423">
    <property type="component" value="Unassembled WGS sequence"/>
</dbReference>
<dbReference type="CDD" id="cd14686">
    <property type="entry name" value="bZIP"/>
    <property type="match status" value="1"/>
</dbReference>
<evidence type="ECO:0000256" key="5">
    <source>
        <dbReference type="ARBA" id="ARBA00023163"/>
    </source>
</evidence>
<dbReference type="PROSITE" id="PS00036">
    <property type="entry name" value="BZIP_BASIC"/>
    <property type="match status" value="1"/>
</dbReference>
<evidence type="ECO:0000313" key="9">
    <source>
        <dbReference type="EMBL" id="CAJ1947375.1"/>
    </source>
</evidence>
<dbReference type="GO" id="GO:0003677">
    <property type="term" value="F:DNA binding"/>
    <property type="evidence" value="ECO:0007669"/>
    <property type="project" value="UniProtKB-KW"/>
</dbReference>
<comment type="similarity">
    <text evidence="2">Belongs to the bZIP family.</text>
</comment>
<dbReference type="Gene3D" id="1.20.5.170">
    <property type="match status" value="1"/>
</dbReference>
<dbReference type="PANTHER" id="PTHR47416:SF8">
    <property type="entry name" value="BASIC-LEUCINE ZIPPER TRANSCRIPTION FACTOR E-RELATED"/>
    <property type="match status" value="1"/>
</dbReference>
<dbReference type="AlphaFoldDB" id="A0AAD2FNJ6"/>
<keyword evidence="6" id="KW-0539">Nucleus</keyword>
<feature type="compositionally biased region" description="Basic and acidic residues" evidence="7">
    <location>
        <begin position="70"/>
        <end position="81"/>
    </location>
</feature>
<evidence type="ECO:0000256" key="3">
    <source>
        <dbReference type="ARBA" id="ARBA00023015"/>
    </source>
</evidence>
<protein>
    <recommendedName>
        <fullName evidence="8">BZIP domain-containing protein</fullName>
    </recommendedName>
</protein>
<evidence type="ECO:0000256" key="4">
    <source>
        <dbReference type="ARBA" id="ARBA00023125"/>
    </source>
</evidence>
<feature type="compositionally biased region" description="Polar residues" evidence="7">
    <location>
        <begin position="1"/>
        <end position="24"/>
    </location>
</feature>
<dbReference type="PANTHER" id="PTHR47416">
    <property type="entry name" value="BASIC-LEUCINE ZIPPER TRANSCRIPTION FACTOR F-RELATED"/>
    <property type="match status" value="1"/>
</dbReference>
<evidence type="ECO:0000256" key="1">
    <source>
        <dbReference type="ARBA" id="ARBA00004123"/>
    </source>
</evidence>
<dbReference type="GO" id="GO:0003700">
    <property type="term" value="F:DNA-binding transcription factor activity"/>
    <property type="evidence" value="ECO:0007669"/>
    <property type="project" value="InterPro"/>
</dbReference>
<gene>
    <name evidence="9" type="ORF">CYCCA115_LOCUS11115</name>
</gene>
<evidence type="ECO:0000256" key="7">
    <source>
        <dbReference type="SAM" id="MobiDB-lite"/>
    </source>
</evidence>
<comment type="subcellular location">
    <subcellularLocation>
        <location evidence="1">Nucleus</location>
    </subcellularLocation>
</comment>
<keyword evidence="10" id="KW-1185">Reference proteome</keyword>
<feature type="region of interest" description="Disordered" evidence="7">
    <location>
        <begin position="179"/>
        <end position="220"/>
    </location>
</feature>
<reference evidence="9" key="1">
    <citation type="submission" date="2023-08" db="EMBL/GenBank/DDBJ databases">
        <authorList>
            <person name="Audoor S."/>
            <person name="Bilcke G."/>
        </authorList>
    </citation>
    <scope>NUCLEOTIDE SEQUENCE</scope>
</reference>
<keyword evidence="5" id="KW-0804">Transcription</keyword>
<dbReference type="Pfam" id="PF00170">
    <property type="entry name" value="bZIP_1"/>
    <property type="match status" value="1"/>
</dbReference>
<sequence>MAPVDEQSNGTSAGADKQGTSSSPAEAAAADGMPEGMNIAVAEEEAGDGTESLGSAEGGNDDVKAKKRKERLEQNRISARESRKRKKTMIEELQRTVITLSKENKELTDRNDNLRTQLMEIASKYPNVVPLQAIMNGAPAAQVGVSHGAQQLQHQQHQQAAAVAAAAQATFNPLAYWPHQHQQQQHAQGLPQQQPPPQMAQPTVTAPAPTGTPSDVVADV</sequence>
<comment type="caution">
    <text evidence="9">The sequence shown here is derived from an EMBL/GenBank/DDBJ whole genome shotgun (WGS) entry which is preliminary data.</text>
</comment>
<dbReference type="InterPro" id="IPR046347">
    <property type="entry name" value="bZIP_sf"/>
</dbReference>
<keyword evidence="4" id="KW-0238">DNA-binding</keyword>
<feature type="region of interest" description="Disordered" evidence="7">
    <location>
        <begin position="1"/>
        <end position="87"/>
    </location>
</feature>
<feature type="compositionally biased region" description="Low complexity" evidence="7">
    <location>
        <begin position="200"/>
        <end position="213"/>
    </location>
</feature>